<keyword evidence="2" id="KW-0503">Monooxygenase</keyword>
<organism evidence="2 3">
    <name type="scientific">Deinococcus aerophilus</name>
    <dbReference type="NCBI Taxonomy" id="522488"/>
    <lineage>
        <taxon>Bacteria</taxon>
        <taxon>Thermotogati</taxon>
        <taxon>Deinococcota</taxon>
        <taxon>Deinococci</taxon>
        <taxon>Deinococcales</taxon>
        <taxon>Deinococcaceae</taxon>
        <taxon>Deinococcus</taxon>
    </lineage>
</organism>
<dbReference type="InterPro" id="IPR050404">
    <property type="entry name" value="Heme-degrading_MO"/>
</dbReference>
<dbReference type="EMBL" id="BMOM01000037">
    <property type="protein sequence ID" value="GGM19608.1"/>
    <property type="molecule type" value="Genomic_DNA"/>
</dbReference>
<protein>
    <submittedName>
        <fullName evidence="2">Antibiotic biosynthesis monooxygenase</fullName>
    </submittedName>
</protein>
<dbReference type="PANTHER" id="PTHR34474">
    <property type="entry name" value="SIGNAL TRANSDUCTION PROTEIN TRAP"/>
    <property type="match status" value="1"/>
</dbReference>
<dbReference type="RefSeq" id="WP_188905121.1">
    <property type="nucleotide sequence ID" value="NZ_BMOM01000037.1"/>
</dbReference>
<dbReference type="PANTHER" id="PTHR34474:SF2">
    <property type="entry name" value="SIGNAL TRANSDUCTION PROTEIN TRAP"/>
    <property type="match status" value="1"/>
</dbReference>
<proteinExistence type="predicted"/>
<name>A0ABQ2H074_9DEIO</name>
<dbReference type="SUPFAM" id="SSF54909">
    <property type="entry name" value="Dimeric alpha+beta barrel"/>
    <property type="match status" value="1"/>
</dbReference>
<dbReference type="GO" id="GO:0004497">
    <property type="term" value="F:monooxygenase activity"/>
    <property type="evidence" value="ECO:0007669"/>
    <property type="project" value="UniProtKB-KW"/>
</dbReference>
<accession>A0ABQ2H074</accession>
<dbReference type="Proteomes" id="UP000661918">
    <property type="component" value="Unassembled WGS sequence"/>
</dbReference>
<evidence type="ECO:0000313" key="2">
    <source>
        <dbReference type="EMBL" id="GGM19608.1"/>
    </source>
</evidence>
<gene>
    <name evidence="2" type="ORF">GCM10010841_29530</name>
</gene>
<dbReference type="Pfam" id="PF03992">
    <property type="entry name" value="ABM"/>
    <property type="match status" value="1"/>
</dbReference>
<evidence type="ECO:0000313" key="3">
    <source>
        <dbReference type="Proteomes" id="UP000661918"/>
    </source>
</evidence>
<dbReference type="Gene3D" id="3.30.70.100">
    <property type="match status" value="1"/>
</dbReference>
<keyword evidence="2" id="KW-0560">Oxidoreductase</keyword>
<dbReference type="InterPro" id="IPR007138">
    <property type="entry name" value="ABM_dom"/>
</dbReference>
<keyword evidence="3" id="KW-1185">Reference proteome</keyword>
<sequence>MITVSNRIFVNPEYHAQFMDRFRHRAGLVDGMPGFISNHVLTPTRDGDPFVVLTFWESREAFEAWTSSDAFRQGHARSGSLPRKAFSGPNVLEVHEVLEPAQGSVQSGEGLMAASGTRLKMRAP</sequence>
<dbReference type="PROSITE" id="PS51725">
    <property type="entry name" value="ABM"/>
    <property type="match status" value="1"/>
</dbReference>
<comment type="caution">
    <text evidence="2">The sequence shown here is derived from an EMBL/GenBank/DDBJ whole genome shotgun (WGS) entry which is preliminary data.</text>
</comment>
<evidence type="ECO:0000259" key="1">
    <source>
        <dbReference type="PROSITE" id="PS51725"/>
    </source>
</evidence>
<reference evidence="3" key="1">
    <citation type="journal article" date="2019" name="Int. J. Syst. Evol. Microbiol.">
        <title>The Global Catalogue of Microorganisms (GCM) 10K type strain sequencing project: providing services to taxonomists for standard genome sequencing and annotation.</title>
        <authorList>
            <consortium name="The Broad Institute Genomics Platform"/>
            <consortium name="The Broad Institute Genome Sequencing Center for Infectious Disease"/>
            <person name="Wu L."/>
            <person name="Ma J."/>
        </authorList>
    </citation>
    <scope>NUCLEOTIDE SEQUENCE [LARGE SCALE GENOMIC DNA]</scope>
    <source>
        <strain evidence="3">JCM 15443</strain>
    </source>
</reference>
<feature type="domain" description="ABM" evidence="1">
    <location>
        <begin position="2"/>
        <end position="94"/>
    </location>
</feature>
<dbReference type="InterPro" id="IPR011008">
    <property type="entry name" value="Dimeric_a/b-barrel"/>
</dbReference>